<dbReference type="KEGG" id="ath:AT4G20835"/>
<evidence type="ECO:0000313" key="4">
    <source>
        <dbReference type="Proteomes" id="UP000006548"/>
    </source>
</evidence>
<feature type="compositionally biased region" description="Polar residues" evidence="1">
    <location>
        <begin position="1"/>
        <end position="13"/>
    </location>
</feature>
<sequence length="81" mass="9087">MPTNTNRRTNSGGESMDSAFLPNPIINLSESRSGGDPCRIRGDIYRDVTDIRHVEDEKWFVGNVRETIVVMAAASDFEEEI</sequence>
<evidence type="ECO:0000256" key="1">
    <source>
        <dbReference type="SAM" id="MobiDB-lite"/>
    </source>
</evidence>
<reference evidence="3 4" key="1">
    <citation type="journal article" date="1999" name="Nature">
        <title>Sequence and analysis of chromosome 4 of the plant Arabidopsis thaliana.</title>
        <authorList>
            <consortium name="EU"/>
            <consortium name="CSHL and WU Arabidopsis Sequencing Project"/>
            <person name="Mayer K."/>
            <person name="Schuller C."/>
            <person name="Wambutt R."/>
            <person name="Murphy G."/>
            <person name="Volckaert G."/>
            <person name="Pohl T."/>
            <person name="Dusterhoft A."/>
            <person name="Stiekema W."/>
            <person name="Entian K.D."/>
            <person name="Terryn N."/>
            <person name="Harris B."/>
            <person name="Ansorge W."/>
            <person name="Brandt P."/>
            <person name="Grivell L."/>
            <person name="Rieger M."/>
            <person name="Weichselgartner M."/>
            <person name="de Simone V."/>
            <person name="Obermaier B."/>
            <person name="Mache R."/>
            <person name="Muller M."/>
            <person name="Kreis M."/>
            <person name="Delseny M."/>
            <person name="Puigdomenech P."/>
            <person name="Watson M."/>
            <person name="Schmidtheini T."/>
            <person name="Reichert B."/>
            <person name="Portatelle D."/>
            <person name="Perez-Alonso M."/>
            <person name="Boutry M."/>
            <person name="Bancroft I."/>
            <person name="Vos P."/>
            <person name="Hoheisel J."/>
            <person name="Zimmermann W."/>
            <person name="Wedler H."/>
            <person name="Ridley P."/>
            <person name="Langham S.A."/>
            <person name="McCullagh B."/>
            <person name="Bilham L."/>
            <person name="Robben J."/>
            <person name="Van der Schueren J."/>
            <person name="Grymonprez B."/>
            <person name="Chuang Y.J."/>
            <person name="Vandenbussche F."/>
            <person name="Braeken M."/>
            <person name="Weltjens I."/>
            <person name="Voet M."/>
            <person name="Bastiaens I."/>
            <person name="Aert R."/>
            <person name="Defoor E."/>
            <person name="Weitzenegger T."/>
            <person name="Bothe G."/>
            <person name="Ramsperger U."/>
            <person name="Hilbert H."/>
            <person name="Braun M."/>
            <person name="Holzer E."/>
            <person name="Brandt A."/>
            <person name="Peters S."/>
            <person name="van Staveren M."/>
            <person name="Dirske W."/>
            <person name="Mooijman P."/>
            <person name="Klein Lankhorst R."/>
            <person name="Rose M."/>
            <person name="Hauf J."/>
            <person name="Kotter P."/>
            <person name="Berneiser S."/>
            <person name="Hempel S."/>
            <person name="Feldpausch M."/>
            <person name="Lamberth S."/>
            <person name="Van den Daele H."/>
            <person name="De Keyser A."/>
            <person name="Buysshaert C."/>
            <person name="Gielen J."/>
            <person name="Villarroel R."/>
            <person name="De Clercq R."/>
            <person name="Van Montagu M."/>
            <person name="Rogers J."/>
            <person name="Cronin A."/>
            <person name="Quail M."/>
            <person name="Bray-Allen S."/>
            <person name="Clark L."/>
            <person name="Doggett J."/>
            <person name="Hall S."/>
            <person name="Kay M."/>
            <person name="Lennard N."/>
            <person name="McLay K."/>
            <person name="Mayes R."/>
            <person name="Pettett A."/>
            <person name="Rajandream M.A."/>
            <person name="Lyne M."/>
            <person name="Benes V."/>
            <person name="Rechmann S."/>
            <person name="Borkova D."/>
            <person name="Blocker H."/>
            <person name="Scharfe M."/>
            <person name="Grimm M."/>
            <person name="Lohnert T.H."/>
            <person name="Dose S."/>
            <person name="de Haan M."/>
            <person name="Maarse A."/>
            <person name="Schafer M."/>
            <person name="Muller-Auer S."/>
            <person name="Gabel C."/>
            <person name="Fuchs M."/>
            <person name="Fartmann B."/>
            <person name="Granderath K."/>
            <person name="Dauner D."/>
            <person name="Herzl A."/>
            <person name="Neumann S."/>
            <person name="Argiriou A."/>
            <person name="Vitale D."/>
            <person name="Liguori R."/>
            <person name="Piravandi E."/>
            <person name="Massenet O."/>
            <person name="Quigley F."/>
            <person name="Clabauld G."/>
            <person name="Mundlein A."/>
            <person name="Felber R."/>
            <person name="Schnabl S."/>
            <person name="Hiller R."/>
            <person name="Schmidt W."/>
            <person name="Lecharny A."/>
            <person name="Aubourg S."/>
            <person name="Chefdor F."/>
            <person name="Cooke R."/>
            <person name="Berger C."/>
            <person name="Montfort A."/>
            <person name="Casacuberta E."/>
            <person name="Gibbons T."/>
            <person name="Weber N."/>
            <person name="Vandenbol M."/>
            <person name="Bargues M."/>
            <person name="Terol J."/>
            <person name="Torres A."/>
            <person name="Perez-Perez A."/>
            <person name="Purnelle B."/>
            <person name="Bent E."/>
            <person name="Johnson S."/>
            <person name="Tacon D."/>
            <person name="Jesse T."/>
            <person name="Heijnen L."/>
            <person name="Schwarz S."/>
            <person name="Scholler P."/>
            <person name="Heber S."/>
            <person name="Francs P."/>
            <person name="Bielke C."/>
            <person name="Frishman D."/>
            <person name="Haase D."/>
            <person name="Lemcke K."/>
            <person name="Mewes H.W."/>
            <person name="Stocker S."/>
            <person name="Zaccaria P."/>
            <person name="Bevan M."/>
            <person name="Wilson R.K."/>
            <person name="de la Bastide M."/>
            <person name="Habermann K."/>
            <person name="Parnell L."/>
            <person name="Dedhia N."/>
            <person name="Gnoj L."/>
            <person name="Schutz K."/>
            <person name="Huang E."/>
            <person name="Spiegel L."/>
            <person name="Sehkon M."/>
            <person name="Murray J."/>
            <person name="Sheet P."/>
            <person name="Cordes M."/>
            <person name="Abu-Threideh J."/>
            <person name="Stoneking T."/>
            <person name="Kalicki J."/>
            <person name="Graves T."/>
            <person name="Harmon G."/>
            <person name="Edwards J."/>
            <person name="Latreille P."/>
            <person name="Courtney L."/>
            <person name="Cloud J."/>
            <person name="Abbott A."/>
            <person name="Scott K."/>
            <person name="Johnson D."/>
            <person name="Minx P."/>
            <person name="Bentley D."/>
            <person name="Fulton B."/>
            <person name="Miller N."/>
            <person name="Greco T."/>
            <person name="Kemp K."/>
            <person name="Kramer J."/>
            <person name="Fulton L."/>
            <person name="Mardis E."/>
            <person name="Dante M."/>
            <person name="Pepin K."/>
            <person name="Hillier L."/>
            <person name="Nelson J."/>
            <person name="Spieth J."/>
            <person name="Ryan E."/>
            <person name="Andrews S."/>
            <person name="Geisel C."/>
            <person name="Layman D."/>
            <person name="Du H."/>
            <person name="Ali J."/>
            <person name="Berghoff A."/>
            <person name="Jones K."/>
            <person name="Drone K."/>
            <person name="Cotton M."/>
            <person name="Joshu C."/>
            <person name="Antonoiu B."/>
            <person name="Zidanic M."/>
            <person name="Strong C."/>
            <person name="Sun H."/>
            <person name="Lamar B."/>
            <person name="Yordan C."/>
            <person name="Ma P."/>
            <person name="Zhong J."/>
            <person name="Preston R."/>
            <person name="Vil D."/>
            <person name="Shekher M."/>
            <person name="Matero A."/>
            <person name="Shah R."/>
            <person name="Swaby I.K."/>
            <person name="O'Shaughnessy A."/>
            <person name="Rodriguez M."/>
            <person name="Hoffmann J."/>
            <person name="Till S."/>
            <person name="Granat S."/>
            <person name="Shohdy N."/>
            <person name="Hasegawa A."/>
            <person name="Hameed A."/>
            <person name="Lodhi M."/>
            <person name="Johnson A."/>
            <person name="Chen E."/>
            <person name="Marra M."/>
            <person name="Martienssen R."/>
            <person name="McCombie W.R."/>
        </authorList>
    </citation>
    <scope>NUCLEOTIDE SEQUENCE [LARGE SCALE GENOMIC DNA]</scope>
    <source>
        <strain evidence="4">cv. Columbia</strain>
    </source>
</reference>
<keyword evidence="4" id="KW-1185">Reference proteome</keyword>
<organism evidence="3 4">
    <name type="scientific">Arabidopsis thaliana</name>
    <name type="common">Mouse-ear cress</name>
    <dbReference type="NCBI Taxonomy" id="3702"/>
    <lineage>
        <taxon>Eukaryota</taxon>
        <taxon>Viridiplantae</taxon>
        <taxon>Streptophyta</taxon>
        <taxon>Embryophyta</taxon>
        <taxon>Tracheophyta</taxon>
        <taxon>Spermatophyta</taxon>
        <taxon>Magnoliopsida</taxon>
        <taxon>eudicotyledons</taxon>
        <taxon>Gunneridae</taxon>
        <taxon>Pentapetalae</taxon>
        <taxon>rosids</taxon>
        <taxon>malvids</taxon>
        <taxon>Brassicales</taxon>
        <taxon>Brassicaceae</taxon>
        <taxon>Camelineae</taxon>
        <taxon>Arabidopsis</taxon>
    </lineage>
</organism>
<proteinExistence type="predicted"/>
<dbReference type="GeneID" id="28720160"/>
<name>A0A1P8B5U0_ARATH</name>
<dbReference type="Araport" id="AT4G20835"/>
<dbReference type="EMBL" id="CP002687">
    <property type="protein sequence ID" value="ANM66967.1"/>
    <property type="molecule type" value="Genomic_DNA"/>
</dbReference>
<dbReference type="Proteomes" id="UP000006548">
    <property type="component" value="Chromosome 4"/>
</dbReference>
<gene>
    <name evidence="2 3" type="ordered locus">At4g20835</name>
</gene>
<dbReference type="InParanoid" id="A0A1P8B5U0"/>
<dbReference type="RefSeq" id="NP_001328830.1">
    <property type="nucleotide sequence ID" value="NM_001341458.1"/>
</dbReference>
<dbReference type="AlphaFoldDB" id="A0A1P8B5U0"/>
<protein>
    <submittedName>
        <fullName evidence="3">Uncharacterized protein</fullName>
    </submittedName>
</protein>
<dbReference type="TAIR" id="AT4G20835"/>
<evidence type="ECO:0000313" key="3">
    <source>
        <dbReference type="EMBL" id="ANM66967.1"/>
    </source>
</evidence>
<reference evidence="4" key="2">
    <citation type="journal article" date="2017" name="Plant J.">
        <title>Araport11: a complete reannotation of the Arabidopsis thaliana reference genome.</title>
        <authorList>
            <person name="Cheng C.Y."/>
            <person name="Krishnakumar V."/>
            <person name="Chan A.P."/>
            <person name="Thibaud-Nissen F."/>
            <person name="Schobel S."/>
            <person name="Town C.D."/>
        </authorList>
    </citation>
    <scope>GENOME REANNOTATION</scope>
    <source>
        <strain evidence="4">cv. Columbia</strain>
    </source>
</reference>
<dbReference type="OMA" id="HPSREAM"/>
<feature type="region of interest" description="Disordered" evidence="1">
    <location>
        <begin position="1"/>
        <end position="21"/>
    </location>
</feature>
<accession>A0A1P8B5U0</accession>
<evidence type="ECO:0000313" key="2">
    <source>
        <dbReference type="Araport" id="AT4G20835"/>
    </source>
</evidence>